<evidence type="ECO:0000256" key="8">
    <source>
        <dbReference type="ARBA" id="ARBA00022824"/>
    </source>
</evidence>
<evidence type="ECO:0000256" key="1">
    <source>
        <dbReference type="ARBA" id="ARBA00004389"/>
    </source>
</evidence>
<dbReference type="UniPathway" id="UPA00378"/>
<comment type="function">
    <text evidence="11">Participates in the formation of the lipid-linked precursor oligosaccharide for N-glycosylation. Involved in assembling the dolichol-pyrophosphate-GlcNAc(2)-Man(5) intermediate on the cytoplasmic surface of the ER.</text>
</comment>
<dbReference type="EC" id="2.4.1.142" evidence="3"/>
<evidence type="ECO:0000256" key="4">
    <source>
        <dbReference type="ARBA" id="ARBA00015841"/>
    </source>
</evidence>
<dbReference type="GO" id="GO:0005789">
    <property type="term" value="C:endoplasmic reticulum membrane"/>
    <property type="evidence" value="ECO:0007669"/>
    <property type="project" value="UniProtKB-SubCell"/>
</dbReference>
<keyword evidence="15" id="KW-1185">Reference proteome</keyword>
<evidence type="ECO:0000256" key="7">
    <source>
        <dbReference type="ARBA" id="ARBA00022692"/>
    </source>
</evidence>
<dbReference type="Pfam" id="PF13692">
    <property type="entry name" value="Glyco_trans_1_4"/>
    <property type="match status" value="1"/>
</dbReference>
<dbReference type="Proteomes" id="UP000292447">
    <property type="component" value="Chromosome III"/>
</dbReference>
<evidence type="ECO:0000313" key="15">
    <source>
        <dbReference type="Proteomes" id="UP000292447"/>
    </source>
</evidence>
<dbReference type="PANTHER" id="PTHR13036:SF0">
    <property type="entry name" value="CHITOBIOSYLDIPHOSPHODOLICHOL BETA-MANNOSYLTRANSFERASE"/>
    <property type="match status" value="1"/>
</dbReference>
<organism evidence="14 15">
    <name type="scientific">Metschnikowia aff. pulcherrima</name>
    <dbReference type="NCBI Taxonomy" id="2163413"/>
    <lineage>
        <taxon>Eukaryota</taxon>
        <taxon>Fungi</taxon>
        <taxon>Dikarya</taxon>
        <taxon>Ascomycota</taxon>
        <taxon>Saccharomycotina</taxon>
        <taxon>Pichiomycetes</taxon>
        <taxon>Metschnikowiaceae</taxon>
        <taxon>Metschnikowia</taxon>
    </lineage>
</organism>
<keyword evidence="6 14" id="KW-0808">Transferase</keyword>
<name>A0A4P6XR20_9ASCO</name>
<accession>A0A4P6XR20</accession>
<comment type="pathway">
    <text evidence="2">Protein modification; protein glycosylation.</text>
</comment>
<dbReference type="PANTHER" id="PTHR13036">
    <property type="entry name" value="BETA1,4 MANNOSYLTRANSFERASE"/>
    <property type="match status" value="1"/>
</dbReference>
<proteinExistence type="predicted"/>
<evidence type="ECO:0000256" key="9">
    <source>
        <dbReference type="ARBA" id="ARBA00022989"/>
    </source>
</evidence>
<evidence type="ECO:0000256" key="13">
    <source>
        <dbReference type="SAM" id="Phobius"/>
    </source>
</evidence>
<evidence type="ECO:0000256" key="12">
    <source>
        <dbReference type="ARBA" id="ARBA00030745"/>
    </source>
</evidence>
<keyword evidence="5 14" id="KW-0328">Glycosyltransferase</keyword>
<dbReference type="EMBL" id="CP034458">
    <property type="protein sequence ID" value="QBM88204.1"/>
    <property type="molecule type" value="Genomic_DNA"/>
</dbReference>
<keyword evidence="8" id="KW-0256">Endoplasmic reticulum</keyword>
<evidence type="ECO:0000256" key="2">
    <source>
        <dbReference type="ARBA" id="ARBA00004922"/>
    </source>
</evidence>
<gene>
    <name evidence="14" type="primary">MPUL0C01690</name>
    <name evidence="14" type="ORF">METSCH_C01690</name>
</gene>
<evidence type="ECO:0000256" key="6">
    <source>
        <dbReference type="ARBA" id="ARBA00022679"/>
    </source>
</evidence>
<evidence type="ECO:0000256" key="10">
    <source>
        <dbReference type="ARBA" id="ARBA00023136"/>
    </source>
</evidence>
<keyword evidence="9 13" id="KW-1133">Transmembrane helix</keyword>
<dbReference type="AlphaFoldDB" id="A0A4P6XR20"/>
<dbReference type="InterPro" id="IPR026051">
    <property type="entry name" value="ALG1-like"/>
</dbReference>
<keyword evidence="10 13" id="KW-0472">Membrane</keyword>
<reference evidence="15" key="1">
    <citation type="submission" date="2019-03" db="EMBL/GenBank/DDBJ databases">
        <title>Snf2 controls pulcherriminic acid biosynthesis and connects pigmentation and antifungal activity of the yeast Metschnikowia pulcherrima.</title>
        <authorList>
            <person name="Gore-Lloyd D."/>
            <person name="Sumann I."/>
            <person name="Brachmann A.O."/>
            <person name="Schneeberger K."/>
            <person name="Ortiz-Merino R.A."/>
            <person name="Moreno-Beltran M."/>
            <person name="Schlaefli M."/>
            <person name="Kirner P."/>
            <person name="Santos Kron A."/>
            <person name="Wolfe K.H."/>
            <person name="Piel J."/>
            <person name="Ahrens C.H."/>
            <person name="Henk D."/>
            <person name="Freimoser F.M."/>
        </authorList>
    </citation>
    <scope>NUCLEOTIDE SEQUENCE [LARGE SCALE GENOMIC DNA]</scope>
    <source>
        <strain evidence="15">APC 1.2</strain>
    </source>
</reference>
<dbReference type="Gene3D" id="3.40.50.2000">
    <property type="entry name" value="Glycogen Phosphorylase B"/>
    <property type="match status" value="2"/>
</dbReference>
<evidence type="ECO:0000256" key="11">
    <source>
        <dbReference type="ARBA" id="ARBA00024899"/>
    </source>
</evidence>
<sequence>MDYAYFGEFVLSKKWLFWLAFAYFILPFTVYLFVPFFIHRKSVLTRKTVTILVLGDLGHSPRMCYHALSFANLGFNVNLCGYIETAPPAAVIENVRIDVYPIQAIQNRKKLPYLAFALVKVVQQLFQLFQLLLNFRGNEFFVVQNPPSMPLLAVLIVFIKLFTPRSKLVIDWHNLNYSILNLRFKNLQHPLVRLMRLYERFLSRYAWLHITVTHQMKHFLSTEFGVKNSSIVTLHDRPGPQFTPISESKALELKSQHEVFAAVPHIENYKVLVTATSFTPDEDFDILLGALKLYHDSANSPPLFVLVTGKGPMKSQFLSRVAELAFLEKLVVKSAWLSAEDYPCILGVADLAVSLHTSLSGIDLPMKIVDFFGVGVPVVTLSFPAIGELVKDGVNGLVVKESENGAITEELYDLIATALGDKTLLATLKKGAMAESEMRWNENWIKVLAPVVEGH</sequence>
<evidence type="ECO:0000256" key="3">
    <source>
        <dbReference type="ARBA" id="ARBA00012611"/>
    </source>
</evidence>
<dbReference type="SUPFAM" id="SSF53756">
    <property type="entry name" value="UDP-Glycosyltransferase/glycogen phosphorylase"/>
    <property type="match status" value="1"/>
</dbReference>
<keyword evidence="7 13" id="KW-0812">Transmembrane</keyword>
<feature type="transmembrane region" description="Helical" evidence="13">
    <location>
        <begin position="113"/>
        <end position="135"/>
    </location>
</feature>
<evidence type="ECO:0000313" key="14">
    <source>
        <dbReference type="EMBL" id="QBM88204.1"/>
    </source>
</evidence>
<comment type="subcellular location">
    <subcellularLocation>
        <location evidence="1">Endoplasmic reticulum membrane</location>
        <topology evidence="1">Single-pass membrane protein</topology>
    </subcellularLocation>
</comment>
<dbReference type="STRING" id="2163413.A0A4P6XR20"/>
<protein>
    <recommendedName>
        <fullName evidence="4">Chitobiosyldiphosphodolichol beta-mannosyltransferase</fullName>
        <ecNumber evidence="3">2.4.1.142</ecNumber>
    </recommendedName>
    <alternativeName>
        <fullName evidence="12">Asparagine-linked glycosylation protein 1</fullName>
    </alternativeName>
</protein>
<feature type="transmembrane region" description="Helical" evidence="13">
    <location>
        <begin position="15"/>
        <end position="38"/>
    </location>
</feature>
<dbReference type="GO" id="GO:0004578">
    <property type="term" value="F:chitobiosyldiphosphodolichol beta-mannosyltransferase activity"/>
    <property type="evidence" value="ECO:0007669"/>
    <property type="project" value="UniProtKB-EC"/>
</dbReference>
<evidence type="ECO:0000256" key="5">
    <source>
        <dbReference type="ARBA" id="ARBA00022676"/>
    </source>
</evidence>